<dbReference type="Gene3D" id="3.20.20.150">
    <property type="entry name" value="Divalent-metal-dependent TIM barrel enzymes"/>
    <property type="match status" value="1"/>
</dbReference>
<proteinExistence type="predicted"/>
<dbReference type="InterPro" id="IPR036237">
    <property type="entry name" value="Xyl_isomerase-like_sf"/>
</dbReference>
<keyword evidence="8" id="KW-1185">Reference proteome</keyword>
<dbReference type="Pfam" id="PF03851">
    <property type="entry name" value="UvdE"/>
    <property type="match status" value="1"/>
</dbReference>
<evidence type="ECO:0000313" key="7">
    <source>
        <dbReference type="EMBL" id="MDT8902422.1"/>
    </source>
</evidence>
<evidence type="ECO:0000256" key="2">
    <source>
        <dbReference type="ARBA" id="ARBA00022759"/>
    </source>
</evidence>
<sequence>MRVRFGYVAIALGVPEGSPNKTASVKTIEKIADPLGRIGRLRRLMTANLETTLRILRYNAAHGIHVYRFTSKTVPLATHPLAADWDYIADGGPLWREIGDYARLHGMRVSAHPDHYTLLNSPKPEVLAASLADLDYHARMFEAMGLPPSPSLVLHVGGQYREKNAALRRFAGNFARLPDRLAARLMLENDDKIFTAAEVLGLCEELGRPMVLDIHHHRVNGGGDLEELWPRIAATWGEATPKIHVSSPKDDKDMRAHADYVDPADVLPFLRLARETGRDLDVMVEAKRKDEAMFRLVEGLAAAPEVRRAGQATVEL</sequence>
<comment type="caution">
    <text evidence="7">The sequence shown here is derived from an EMBL/GenBank/DDBJ whole genome shotgun (WGS) entry which is preliminary data.</text>
</comment>
<dbReference type="EMBL" id="JAUOZS010000001">
    <property type="protein sequence ID" value="MDT8902422.1"/>
    <property type="molecule type" value="Genomic_DNA"/>
</dbReference>
<evidence type="ECO:0000256" key="1">
    <source>
        <dbReference type="ARBA" id="ARBA00022722"/>
    </source>
</evidence>
<keyword evidence="1" id="KW-0540">Nuclease</keyword>
<dbReference type="PANTHER" id="PTHR31290">
    <property type="entry name" value="UV-DAMAGE ENDONUCLEASE"/>
    <property type="match status" value="1"/>
</dbReference>
<organism evidence="7 8">
    <name type="scientific">Anaeroselena agilis</name>
    <dbReference type="NCBI Taxonomy" id="3063788"/>
    <lineage>
        <taxon>Bacteria</taxon>
        <taxon>Bacillati</taxon>
        <taxon>Bacillota</taxon>
        <taxon>Negativicutes</taxon>
        <taxon>Acetonemataceae</taxon>
        <taxon>Anaeroselena</taxon>
    </lineage>
</organism>
<dbReference type="SUPFAM" id="SSF51658">
    <property type="entry name" value="Xylose isomerase-like"/>
    <property type="match status" value="1"/>
</dbReference>
<dbReference type="PANTHER" id="PTHR31290:SF5">
    <property type="entry name" value="UV-DAMAGE ENDONUCLEASE"/>
    <property type="match status" value="1"/>
</dbReference>
<keyword evidence="5" id="KW-0378">Hydrolase</keyword>
<evidence type="ECO:0000256" key="6">
    <source>
        <dbReference type="ARBA" id="ARBA00023204"/>
    </source>
</evidence>
<evidence type="ECO:0000313" key="8">
    <source>
        <dbReference type="Proteomes" id="UP001254848"/>
    </source>
</evidence>
<keyword evidence="2 7" id="KW-0255">Endonuclease</keyword>
<keyword evidence="6" id="KW-0234">DNA repair</keyword>
<accession>A0ABU3P060</accession>
<dbReference type="RefSeq" id="WP_413780903.1">
    <property type="nucleotide sequence ID" value="NZ_JAUOZS010000001.1"/>
</dbReference>
<gene>
    <name evidence="7" type="primary">uvsE</name>
    <name evidence="7" type="ORF">Q4T40_14325</name>
</gene>
<evidence type="ECO:0000256" key="3">
    <source>
        <dbReference type="ARBA" id="ARBA00022763"/>
    </source>
</evidence>
<dbReference type="GO" id="GO:0004519">
    <property type="term" value="F:endonuclease activity"/>
    <property type="evidence" value="ECO:0007669"/>
    <property type="project" value="UniProtKB-KW"/>
</dbReference>
<dbReference type="Proteomes" id="UP001254848">
    <property type="component" value="Unassembled WGS sequence"/>
</dbReference>
<dbReference type="InterPro" id="IPR004601">
    <property type="entry name" value="UvdE"/>
</dbReference>
<dbReference type="NCBIfam" id="TIGR00629">
    <property type="entry name" value="uvde"/>
    <property type="match status" value="1"/>
</dbReference>
<protein>
    <submittedName>
        <fullName evidence="7">UV DNA damage repair endonuclease UvsE</fullName>
    </submittedName>
</protein>
<evidence type="ECO:0000256" key="5">
    <source>
        <dbReference type="ARBA" id="ARBA00022801"/>
    </source>
</evidence>
<name>A0ABU3P060_9FIRM</name>
<reference evidence="7 8" key="1">
    <citation type="submission" date="2023-07" db="EMBL/GenBank/DDBJ databases">
        <title>The novel representative of Negativicutes class, Anaeroselena agilis gen. nov. sp. nov.</title>
        <authorList>
            <person name="Prokofeva M.I."/>
            <person name="Elcheninov A.G."/>
            <person name="Klyukina A."/>
            <person name="Kublanov I.V."/>
            <person name="Frolov E.N."/>
            <person name="Podosokorskaya O.A."/>
        </authorList>
    </citation>
    <scope>NUCLEOTIDE SEQUENCE [LARGE SCALE GENOMIC DNA]</scope>
    <source>
        <strain evidence="7 8">4137-cl</strain>
    </source>
</reference>
<keyword evidence="4" id="KW-0228">DNA excision</keyword>
<evidence type="ECO:0000256" key="4">
    <source>
        <dbReference type="ARBA" id="ARBA00022769"/>
    </source>
</evidence>
<keyword evidence="3" id="KW-0227">DNA damage</keyword>